<evidence type="ECO:0000313" key="4">
    <source>
        <dbReference type="Proteomes" id="UP000448292"/>
    </source>
</evidence>
<dbReference type="AlphaFoldDB" id="A0A7M3MA42"/>
<dbReference type="Proteomes" id="UP000448292">
    <property type="component" value="Unassembled WGS sequence"/>
</dbReference>
<feature type="non-terminal residue" evidence="3">
    <location>
        <position position="1"/>
    </location>
</feature>
<keyword evidence="1" id="KW-1133">Transmembrane helix</keyword>
<feature type="transmembrane region" description="Helical" evidence="1">
    <location>
        <begin position="12"/>
        <end position="28"/>
    </location>
</feature>
<evidence type="ECO:0000256" key="1">
    <source>
        <dbReference type="SAM" id="Phobius"/>
    </source>
</evidence>
<keyword evidence="1" id="KW-0812">Transmembrane</keyword>
<evidence type="ECO:0000313" key="3">
    <source>
        <dbReference type="EMBL" id="TVM14349.1"/>
    </source>
</evidence>
<name>A0A7M3MA42_9BACT</name>
<reference evidence="3 4" key="1">
    <citation type="submission" date="2018-06" db="EMBL/GenBank/DDBJ databases">
        <title>Complete genome of Desulfovibrio indonesiensis P37SLT.</title>
        <authorList>
            <person name="Crispim J.S."/>
            <person name="Vidigal P.M.P."/>
            <person name="Silva L.C.F."/>
            <person name="Laguardia C.N."/>
            <person name="Araujo L.C."/>
            <person name="Dias R.S."/>
            <person name="Sousa M.P."/>
            <person name="Paula S.O."/>
            <person name="Silva C."/>
        </authorList>
    </citation>
    <scope>NUCLEOTIDE SEQUENCE [LARGE SCALE GENOMIC DNA]</scope>
    <source>
        <strain evidence="3 4">P37SLT</strain>
    </source>
</reference>
<evidence type="ECO:0000313" key="2">
    <source>
        <dbReference type="EMBL" id="TVM14014.1"/>
    </source>
</evidence>
<gene>
    <name evidence="3" type="ORF">DPQ33_17515</name>
    <name evidence="2" type="ORF">DPQ33_17935</name>
</gene>
<organism evidence="3 4">
    <name type="scientific">Oceanidesulfovibrio indonesiensis</name>
    <dbReference type="NCBI Taxonomy" id="54767"/>
    <lineage>
        <taxon>Bacteria</taxon>
        <taxon>Pseudomonadati</taxon>
        <taxon>Thermodesulfobacteriota</taxon>
        <taxon>Desulfovibrionia</taxon>
        <taxon>Desulfovibrionales</taxon>
        <taxon>Desulfovibrionaceae</taxon>
        <taxon>Oceanidesulfovibrio</taxon>
    </lineage>
</organism>
<dbReference type="EMBL" id="QMIE01000030">
    <property type="protein sequence ID" value="TVM14014.1"/>
    <property type="molecule type" value="Genomic_DNA"/>
</dbReference>
<sequence length="77" mass="8772">FVGNSENAVLSQVYVAMIVHLLLAYLKFRSKIGWSLQEMIQLLQLNVFKRTDLEAFFKPPGKISKIDASYPLLAMAR</sequence>
<protein>
    <submittedName>
        <fullName evidence="3">IS4 family transposase</fullName>
    </submittedName>
</protein>
<keyword evidence="1" id="KW-0472">Membrane</keyword>
<accession>A0A7M3MA42</accession>
<dbReference type="EMBL" id="QMIE01000025">
    <property type="protein sequence ID" value="TVM14349.1"/>
    <property type="molecule type" value="Genomic_DNA"/>
</dbReference>
<comment type="caution">
    <text evidence="3">The sequence shown here is derived from an EMBL/GenBank/DDBJ whole genome shotgun (WGS) entry which is preliminary data.</text>
</comment>
<proteinExistence type="predicted"/>
<keyword evidence="4" id="KW-1185">Reference proteome</keyword>